<accession>A0A0B6WTZ7</accession>
<reference evidence="8 9" key="2">
    <citation type="submission" date="2015-01" db="EMBL/GenBank/DDBJ databases">
        <title>Complete genome sequence of Pyrinomonas methylaliphatogenes type strain K22T.</title>
        <authorList>
            <person name="Lee K.C.Y."/>
            <person name="Power J.F."/>
            <person name="Dunfield P.F."/>
            <person name="Morgan X.C."/>
            <person name="Huttenhower C."/>
            <person name="Stott M.B."/>
        </authorList>
    </citation>
    <scope>NUCLEOTIDE SEQUENCE [LARGE SCALE GENOMIC DNA]</scope>
    <source>
        <strain evidence="8 9">K22</strain>
    </source>
</reference>
<dbReference type="InterPro" id="IPR001959">
    <property type="entry name" value="Transposase"/>
</dbReference>
<keyword evidence="5" id="KW-0233">DNA recombination</keyword>
<evidence type="ECO:0000313" key="9">
    <source>
        <dbReference type="Proteomes" id="UP000031518"/>
    </source>
</evidence>
<keyword evidence="9" id="KW-1185">Reference proteome</keyword>
<evidence type="ECO:0000256" key="5">
    <source>
        <dbReference type="ARBA" id="ARBA00023172"/>
    </source>
</evidence>
<reference evidence="8 9" key="1">
    <citation type="submission" date="2013-12" db="EMBL/GenBank/DDBJ databases">
        <authorList>
            <person name="Stott M."/>
        </authorList>
    </citation>
    <scope>NUCLEOTIDE SEQUENCE [LARGE SCALE GENOMIC DNA]</scope>
    <source>
        <strain evidence="8 9">K22</strain>
    </source>
</reference>
<evidence type="ECO:0000259" key="7">
    <source>
        <dbReference type="Pfam" id="PF07282"/>
    </source>
</evidence>
<sequence>MLYYMNMQRTIRLRLGPTSEQASALLQTLRQHTACFNAVAAYGWENREKNGVRLHHATYHGLRERFPSLPAQLVIAARVRATEAIKSVLARKKKGRKASCPNAVLTPIRYDARTYSIKFPQGIVSLSSVAGRLKVPFAADPHAQHTLGRAVGFDSADLIYRKGRFWLHVVVTIPDVEFQPSGDVVGVDMGLSRPAVCSHNRFFGKRRWKEIERRYFRLRRSLQRKGTRSAKRHLRKLAGKVNRFRRDCDHVLSRRIVDSVQPGTVIVVENLVDIRTRTKQRGRESRRRLHSWSFARLRSFLAYKAAAKGCKVVGVDPRHTSQMCSRCGHVHRRNRRSQSRFLCRACGFELNADLNAARNIARKYLASGGMPAAGGPPSTGLACQPAQAG</sequence>
<keyword evidence="3" id="KW-0815">Transposition</keyword>
<evidence type="ECO:0000313" key="8">
    <source>
        <dbReference type="EMBL" id="CDM64152.1"/>
    </source>
</evidence>
<dbReference type="Pfam" id="PF07282">
    <property type="entry name" value="Cas12f1-like_TNB"/>
    <property type="match status" value="1"/>
</dbReference>
<evidence type="ECO:0000256" key="1">
    <source>
        <dbReference type="ARBA" id="ARBA00008761"/>
    </source>
</evidence>
<dbReference type="NCBIfam" id="NF040570">
    <property type="entry name" value="guided_TnpB"/>
    <property type="match status" value="1"/>
</dbReference>
<feature type="domain" description="Probable transposase IS891/IS1136/IS1341" evidence="6">
    <location>
        <begin position="169"/>
        <end position="263"/>
    </location>
</feature>
<dbReference type="STRING" id="454194.PYK22_00144"/>
<dbReference type="AlphaFoldDB" id="A0A0B6WTZ7"/>
<dbReference type="NCBIfam" id="TIGR01766">
    <property type="entry name" value="IS200/IS605 family accessory protein TnpB-like domain"/>
    <property type="match status" value="1"/>
</dbReference>
<organism evidence="8 9">
    <name type="scientific">Pyrinomonas methylaliphatogenes</name>
    <dbReference type="NCBI Taxonomy" id="454194"/>
    <lineage>
        <taxon>Bacteria</taxon>
        <taxon>Pseudomonadati</taxon>
        <taxon>Acidobacteriota</taxon>
        <taxon>Blastocatellia</taxon>
        <taxon>Blastocatellales</taxon>
        <taxon>Pyrinomonadaceae</taxon>
        <taxon>Pyrinomonas</taxon>
    </lineage>
</organism>
<dbReference type="PANTHER" id="PTHR30405">
    <property type="entry name" value="TRANSPOSASE"/>
    <property type="match status" value="1"/>
</dbReference>
<feature type="domain" description="Cas12f1-like TNB" evidence="7">
    <location>
        <begin position="294"/>
        <end position="360"/>
    </location>
</feature>
<dbReference type="Pfam" id="PF01385">
    <property type="entry name" value="OrfB_IS605"/>
    <property type="match status" value="1"/>
</dbReference>
<proteinExistence type="inferred from homology"/>
<dbReference type="InterPro" id="IPR051399">
    <property type="entry name" value="RNA-guided_DNA_endo/Transpos"/>
</dbReference>
<dbReference type="Proteomes" id="UP000031518">
    <property type="component" value="Unassembled WGS sequence"/>
</dbReference>
<evidence type="ECO:0000256" key="4">
    <source>
        <dbReference type="ARBA" id="ARBA00023125"/>
    </source>
</evidence>
<dbReference type="GO" id="GO:0006310">
    <property type="term" value="P:DNA recombination"/>
    <property type="evidence" value="ECO:0007669"/>
    <property type="project" value="UniProtKB-KW"/>
</dbReference>
<comment type="similarity">
    <text evidence="2">In the N-terminal section; belongs to the transposase 2 family.</text>
</comment>
<name>A0A0B6WTZ7_9BACT</name>
<evidence type="ECO:0000259" key="6">
    <source>
        <dbReference type="Pfam" id="PF01385"/>
    </source>
</evidence>
<protein>
    <submittedName>
        <fullName evidence="8">Transposase, IS605 OrfB family, central region</fullName>
    </submittedName>
</protein>
<dbReference type="EMBL" id="CBXV010000001">
    <property type="protein sequence ID" value="CDM64152.1"/>
    <property type="molecule type" value="Genomic_DNA"/>
</dbReference>
<dbReference type="PANTHER" id="PTHR30405:SF11">
    <property type="entry name" value="RNA-GUIDED DNA ENDONUCLEASE RV2885C-RELATED"/>
    <property type="match status" value="1"/>
</dbReference>
<comment type="similarity">
    <text evidence="1">In the C-terminal section; belongs to the transposase 35 family.</text>
</comment>
<dbReference type="GO" id="GO:0032196">
    <property type="term" value="P:transposition"/>
    <property type="evidence" value="ECO:0007669"/>
    <property type="project" value="UniProtKB-KW"/>
</dbReference>
<dbReference type="InterPro" id="IPR010095">
    <property type="entry name" value="Cas12f1-like_TNB"/>
</dbReference>
<gene>
    <name evidence="8" type="ORF">PYK22_00144</name>
</gene>
<dbReference type="GO" id="GO:0003677">
    <property type="term" value="F:DNA binding"/>
    <property type="evidence" value="ECO:0007669"/>
    <property type="project" value="UniProtKB-KW"/>
</dbReference>
<keyword evidence="4" id="KW-0238">DNA-binding</keyword>
<evidence type="ECO:0000256" key="3">
    <source>
        <dbReference type="ARBA" id="ARBA00022578"/>
    </source>
</evidence>
<evidence type="ECO:0000256" key="2">
    <source>
        <dbReference type="ARBA" id="ARBA00011044"/>
    </source>
</evidence>